<dbReference type="Proteomes" id="UP000552097">
    <property type="component" value="Unassembled WGS sequence"/>
</dbReference>
<reference evidence="2 3" key="1">
    <citation type="submission" date="2020-08" db="EMBL/GenBank/DDBJ databases">
        <title>Sequencing the genomes of 1000 actinobacteria strains.</title>
        <authorList>
            <person name="Klenk H.-P."/>
        </authorList>
    </citation>
    <scope>NUCLEOTIDE SEQUENCE [LARGE SCALE GENOMIC DNA]</scope>
    <source>
        <strain evidence="2 3">DSM 45486</strain>
    </source>
</reference>
<comment type="caution">
    <text evidence="2">The sequence shown here is derived from an EMBL/GenBank/DDBJ whole genome shotgun (WGS) entry which is preliminary data.</text>
</comment>
<keyword evidence="3" id="KW-1185">Reference proteome</keyword>
<name>A0A7W9HHC3_9PSEU</name>
<gene>
    <name evidence="2" type="ORF">F4560_002105</name>
</gene>
<proteinExistence type="predicted"/>
<sequence length="254" mass="27013">MGVVEAAREAAREQVLVAMMLGIPRLLGDPAWRAAEPDEGRGLGVLLAPGFGFGDRSLHLTATWLRKRGYVPIGARIGLNVGCTTELVDRLERRLAAHVEATGGKVVLFGQSRGGGLCRLLAVRRPELVRGLVMLASPVLDQLGAHPSVVRVARKLARLSAAGIPGLLDQDCFAGTCYETNSTAMARPLEVPAIAVFSRNDPIAPWELCADPCADCVEVASSHTGMSLDPEVYRLLAPRLAAWARISEPAPRAG</sequence>
<dbReference type="RefSeq" id="WP_184918995.1">
    <property type="nucleotide sequence ID" value="NZ_JACHMO010000001.1"/>
</dbReference>
<dbReference type="AlphaFoldDB" id="A0A7W9HHC3"/>
<evidence type="ECO:0000313" key="2">
    <source>
        <dbReference type="EMBL" id="MBB5802337.1"/>
    </source>
</evidence>
<evidence type="ECO:0000313" key="3">
    <source>
        <dbReference type="Proteomes" id="UP000552097"/>
    </source>
</evidence>
<dbReference type="Gene3D" id="3.40.50.1820">
    <property type="entry name" value="alpha/beta hydrolase"/>
    <property type="match status" value="1"/>
</dbReference>
<evidence type="ECO:0000259" key="1">
    <source>
        <dbReference type="Pfam" id="PF00561"/>
    </source>
</evidence>
<dbReference type="GO" id="GO:0003824">
    <property type="term" value="F:catalytic activity"/>
    <property type="evidence" value="ECO:0007669"/>
    <property type="project" value="UniProtKB-ARBA"/>
</dbReference>
<dbReference type="EMBL" id="JACHMO010000001">
    <property type="protein sequence ID" value="MBB5802337.1"/>
    <property type="molecule type" value="Genomic_DNA"/>
</dbReference>
<dbReference type="SUPFAM" id="SSF53474">
    <property type="entry name" value="alpha/beta-Hydrolases"/>
    <property type="match status" value="1"/>
</dbReference>
<organism evidence="2 3">
    <name type="scientific">Saccharothrix ecbatanensis</name>
    <dbReference type="NCBI Taxonomy" id="1105145"/>
    <lineage>
        <taxon>Bacteria</taxon>
        <taxon>Bacillati</taxon>
        <taxon>Actinomycetota</taxon>
        <taxon>Actinomycetes</taxon>
        <taxon>Pseudonocardiales</taxon>
        <taxon>Pseudonocardiaceae</taxon>
        <taxon>Saccharothrix</taxon>
    </lineage>
</organism>
<protein>
    <submittedName>
        <fullName evidence="2">Pimeloyl-ACP methyl ester carboxylesterase</fullName>
    </submittedName>
</protein>
<dbReference type="InterPro" id="IPR000073">
    <property type="entry name" value="AB_hydrolase_1"/>
</dbReference>
<dbReference type="InterPro" id="IPR029058">
    <property type="entry name" value="AB_hydrolase_fold"/>
</dbReference>
<feature type="domain" description="AB hydrolase-1" evidence="1">
    <location>
        <begin position="49"/>
        <end position="143"/>
    </location>
</feature>
<dbReference type="Pfam" id="PF00561">
    <property type="entry name" value="Abhydrolase_1"/>
    <property type="match status" value="1"/>
</dbReference>
<accession>A0A7W9HHC3</accession>